<reference evidence="3" key="1">
    <citation type="submission" date="2018-05" db="EMBL/GenBank/DDBJ databases">
        <title>Complete Genome Sequence of Methylobacterium sp. 17SD2-17.</title>
        <authorList>
            <person name="Srinivasan S."/>
        </authorList>
    </citation>
    <scope>NUCLEOTIDE SEQUENCE [LARGE SCALE GENOMIC DNA]</scope>
    <source>
        <strain evidence="3">17SD2-17</strain>
    </source>
</reference>
<dbReference type="GO" id="GO:0006352">
    <property type="term" value="P:DNA-templated transcription initiation"/>
    <property type="evidence" value="ECO:0007669"/>
    <property type="project" value="InterPro"/>
</dbReference>
<dbReference type="GO" id="GO:0003700">
    <property type="term" value="F:DNA-binding transcription factor activity"/>
    <property type="evidence" value="ECO:0007669"/>
    <property type="project" value="InterPro"/>
</dbReference>
<protein>
    <recommendedName>
        <fullName evidence="1">PhyR sigma2 domain-containing protein</fullName>
    </recommendedName>
</protein>
<dbReference type="Pfam" id="PF22029">
    <property type="entry name" value="PhyR_sigma2"/>
    <property type="match status" value="1"/>
</dbReference>
<name>A0A2U8W3Q1_9HYPH</name>
<dbReference type="Gene3D" id="1.10.1740.10">
    <property type="match status" value="1"/>
</dbReference>
<dbReference type="OrthoDB" id="9797134at2"/>
<sequence length="90" mass="9498">MRQMGTAGGGAQTGSQKVAALAFRDDLLAALPALRSYAMLLAGNAARADDLVQEVLLKAWSNQHRFVPGSNLNAWLFCCCPLKTGHGLLG</sequence>
<evidence type="ECO:0000259" key="1">
    <source>
        <dbReference type="Pfam" id="PF22029"/>
    </source>
</evidence>
<dbReference type="InterPro" id="IPR053866">
    <property type="entry name" value="PhyR_sigma2"/>
</dbReference>
<proteinExistence type="predicted"/>
<keyword evidence="3" id="KW-1185">Reference proteome</keyword>
<dbReference type="SUPFAM" id="SSF88946">
    <property type="entry name" value="Sigma2 domain of RNA polymerase sigma factors"/>
    <property type="match status" value="1"/>
</dbReference>
<feature type="domain" description="PhyR sigma2" evidence="1">
    <location>
        <begin position="29"/>
        <end position="78"/>
    </location>
</feature>
<accession>A0A2U8W3Q1</accession>
<gene>
    <name evidence="2" type="ORF">DK389_09375</name>
</gene>
<dbReference type="Proteomes" id="UP000245926">
    <property type="component" value="Chromosome"/>
</dbReference>
<evidence type="ECO:0000313" key="3">
    <source>
        <dbReference type="Proteomes" id="UP000245926"/>
    </source>
</evidence>
<dbReference type="EMBL" id="CP029550">
    <property type="protein sequence ID" value="AWN40699.1"/>
    <property type="molecule type" value="Genomic_DNA"/>
</dbReference>
<evidence type="ECO:0000313" key="2">
    <source>
        <dbReference type="EMBL" id="AWN40699.1"/>
    </source>
</evidence>
<dbReference type="InterPro" id="IPR013325">
    <property type="entry name" value="RNA_pol_sigma_r2"/>
</dbReference>
<dbReference type="KEGG" id="mets:DK389_09375"/>
<dbReference type="AlphaFoldDB" id="A0A2U8W3Q1"/>
<organism evidence="2 3">
    <name type="scientific">Methylobacterium durans</name>
    <dbReference type="NCBI Taxonomy" id="2202825"/>
    <lineage>
        <taxon>Bacteria</taxon>
        <taxon>Pseudomonadati</taxon>
        <taxon>Pseudomonadota</taxon>
        <taxon>Alphaproteobacteria</taxon>
        <taxon>Hyphomicrobiales</taxon>
        <taxon>Methylobacteriaceae</taxon>
        <taxon>Methylobacterium</taxon>
    </lineage>
</organism>